<dbReference type="EMBL" id="MU001685">
    <property type="protein sequence ID" value="KAF2455777.1"/>
    <property type="molecule type" value="Genomic_DNA"/>
</dbReference>
<dbReference type="Proteomes" id="UP000799766">
    <property type="component" value="Unassembled WGS sequence"/>
</dbReference>
<protein>
    <recommendedName>
        <fullName evidence="2">PD-(D/E)XK nuclease-like domain-containing protein</fullName>
    </recommendedName>
</protein>
<keyword evidence="4" id="KW-1185">Reference proteome</keyword>
<proteinExistence type="predicted"/>
<accession>A0A6A6NWC9</accession>
<dbReference type="AlphaFoldDB" id="A0A6A6NWC9"/>
<dbReference type="OrthoDB" id="4161186at2759"/>
<evidence type="ECO:0000259" key="2">
    <source>
        <dbReference type="Pfam" id="PF20516"/>
    </source>
</evidence>
<dbReference type="InterPro" id="IPR046797">
    <property type="entry name" value="PDDEXK_12"/>
</dbReference>
<name>A0A6A6NWC9_9PEZI</name>
<feature type="domain" description="PD-(D/E)XK nuclease-like" evidence="2">
    <location>
        <begin position="53"/>
        <end position="171"/>
    </location>
</feature>
<dbReference type="Pfam" id="PF20516">
    <property type="entry name" value="PDDEXK_12"/>
    <property type="match status" value="1"/>
</dbReference>
<sequence length="184" mass="20314">MEEIPDELEMMLKAIDTRFSRGIRAISKQYEDEIASIKTGALGAINAYDFVYADPDDLPGPSPTPQQCAKAVWLAGRCEEMGCSEAAWNSSVHNYVLDLALYTKPFMDRVYFFNCTTAQIAPSSLIPPSGPTTASSGKMTGFAITIELSDRFKEAFNTRFCGKTDRSVNHSPRTADTLPDRSQH</sequence>
<feature type="region of interest" description="Disordered" evidence="1">
    <location>
        <begin position="165"/>
        <end position="184"/>
    </location>
</feature>
<evidence type="ECO:0000313" key="4">
    <source>
        <dbReference type="Proteomes" id="UP000799766"/>
    </source>
</evidence>
<reference evidence="3" key="1">
    <citation type="journal article" date="2020" name="Stud. Mycol.">
        <title>101 Dothideomycetes genomes: a test case for predicting lifestyles and emergence of pathogens.</title>
        <authorList>
            <person name="Haridas S."/>
            <person name="Albert R."/>
            <person name="Binder M."/>
            <person name="Bloem J."/>
            <person name="Labutti K."/>
            <person name="Salamov A."/>
            <person name="Andreopoulos B."/>
            <person name="Baker S."/>
            <person name="Barry K."/>
            <person name="Bills G."/>
            <person name="Bluhm B."/>
            <person name="Cannon C."/>
            <person name="Castanera R."/>
            <person name="Culley D."/>
            <person name="Daum C."/>
            <person name="Ezra D."/>
            <person name="Gonzalez J."/>
            <person name="Henrissat B."/>
            <person name="Kuo A."/>
            <person name="Liang C."/>
            <person name="Lipzen A."/>
            <person name="Lutzoni F."/>
            <person name="Magnuson J."/>
            <person name="Mondo S."/>
            <person name="Nolan M."/>
            <person name="Ohm R."/>
            <person name="Pangilinan J."/>
            <person name="Park H.-J."/>
            <person name="Ramirez L."/>
            <person name="Alfaro M."/>
            <person name="Sun H."/>
            <person name="Tritt A."/>
            <person name="Yoshinaga Y."/>
            <person name="Zwiers L.-H."/>
            <person name="Turgeon B."/>
            <person name="Goodwin S."/>
            <person name="Spatafora J."/>
            <person name="Crous P."/>
            <person name="Grigoriev I."/>
        </authorList>
    </citation>
    <scope>NUCLEOTIDE SEQUENCE</scope>
    <source>
        <strain evidence="3">ATCC 16933</strain>
    </source>
</reference>
<gene>
    <name evidence="3" type="ORF">BDY21DRAFT_372923</name>
</gene>
<evidence type="ECO:0000313" key="3">
    <source>
        <dbReference type="EMBL" id="KAF2455777.1"/>
    </source>
</evidence>
<organism evidence="3 4">
    <name type="scientific">Lineolata rhizophorae</name>
    <dbReference type="NCBI Taxonomy" id="578093"/>
    <lineage>
        <taxon>Eukaryota</taxon>
        <taxon>Fungi</taxon>
        <taxon>Dikarya</taxon>
        <taxon>Ascomycota</taxon>
        <taxon>Pezizomycotina</taxon>
        <taxon>Dothideomycetes</taxon>
        <taxon>Dothideomycetes incertae sedis</taxon>
        <taxon>Lineolatales</taxon>
        <taxon>Lineolataceae</taxon>
        <taxon>Lineolata</taxon>
    </lineage>
</organism>
<evidence type="ECO:0000256" key="1">
    <source>
        <dbReference type="SAM" id="MobiDB-lite"/>
    </source>
</evidence>